<evidence type="ECO:0000313" key="2">
    <source>
        <dbReference type="EMBL" id="XDJ42861.1"/>
    </source>
</evidence>
<protein>
    <submittedName>
        <fullName evidence="3">DUF485 domain-containing protein</fullName>
    </submittedName>
</protein>
<dbReference type="RefSeq" id="WP_368640262.1">
    <property type="nucleotide sequence ID" value="NZ_CP158252.1"/>
</dbReference>
<keyword evidence="1" id="KW-1133">Transmembrane helix</keyword>
<dbReference type="EMBL" id="CP158254">
    <property type="protein sequence ID" value="XDJ48010.1"/>
    <property type="molecule type" value="Genomic_DNA"/>
</dbReference>
<keyword evidence="1" id="KW-0812">Transmembrane</keyword>
<organism evidence="3">
    <name type="scientific">Castellaniella ginsengisoli</name>
    <dbReference type="NCBI Taxonomy" id="546114"/>
    <lineage>
        <taxon>Bacteria</taxon>
        <taxon>Pseudomonadati</taxon>
        <taxon>Pseudomonadota</taxon>
        <taxon>Betaproteobacteria</taxon>
        <taxon>Burkholderiales</taxon>
        <taxon>Alcaligenaceae</taxon>
        <taxon>Castellaniella</taxon>
    </lineage>
</organism>
<sequence length="102" mass="11635">MGDKRTQSIVSNPKYQLLRRTRLRYGWTLAVVMLLVYYSFIGVIAFDKELFALKLGEGVMTWGIPVGFGVIVFSVLITGLYVRRANSEFDRLTREIVQEAGQ</sequence>
<feature type="transmembrane region" description="Helical" evidence="1">
    <location>
        <begin position="25"/>
        <end position="46"/>
    </location>
</feature>
<evidence type="ECO:0000256" key="1">
    <source>
        <dbReference type="SAM" id="Phobius"/>
    </source>
</evidence>
<name>A0AB39D1F5_9BURK</name>
<dbReference type="AlphaFoldDB" id="A0AB39D1F5"/>
<evidence type="ECO:0000313" key="5">
    <source>
        <dbReference type="EMBL" id="XDJ80331.1"/>
    </source>
</evidence>
<dbReference type="GO" id="GO:0005886">
    <property type="term" value="C:plasma membrane"/>
    <property type="evidence" value="ECO:0007669"/>
    <property type="project" value="TreeGrafter"/>
</dbReference>
<evidence type="ECO:0000313" key="4">
    <source>
        <dbReference type="EMBL" id="XDJ51250.1"/>
    </source>
</evidence>
<dbReference type="InterPro" id="IPR007436">
    <property type="entry name" value="DUF485"/>
</dbReference>
<dbReference type="Pfam" id="PF04341">
    <property type="entry name" value="DUF485"/>
    <property type="match status" value="1"/>
</dbReference>
<accession>A0AB39D1F5</accession>
<dbReference type="EMBL" id="CP158255">
    <property type="protein sequence ID" value="XDJ51250.1"/>
    <property type="molecule type" value="Genomic_DNA"/>
</dbReference>
<dbReference type="EMBL" id="CP158267">
    <property type="protein sequence ID" value="XDJ80331.1"/>
    <property type="molecule type" value="Genomic_DNA"/>
</dbReference>
<proteinExistence type="predicted"/>
<keyword evidence="1" id="KW-0472">Membrane</keyword>
<dbReference type="EMBL" id="CP158252">
    <property type="protein sequence ID" value="XDJ42861.1"/>
    <property type="molecule type" value="Genomic_DNA"/>
</dbReference>
<evidence type="ECO:0000313" key="3">
    <source>
        <dbReference type="EMBL" id="XDJ48010.1"/>
    </source>
</evidence>
<feature type="transmembrane region" description="Helical" evidence="1">
    <location>
        <begin position="58"/>
        <end position="82"/>
    </location>
</feature>
<dbReference type="PANTHER" id="PTHR38598">
    <property type="entry name" value="INNER MEMBRANE PROTEIN YJCH"/>
    <property type="match status" value="1"/>
</dbReference>
<gene>
    <name evidence="2" type="ORF">ABRY99_04630</name>
    <name evidence="3" type="ORF">ABRZ04_02790</name>
    <name evidence="5" type="ORF">ABRZ07_02130</name>
    <name evidence="4" type="ORF">ABRZ09_05220</name>
</gene>
<dbReference type="InterPro" id="IPR052959">
    <property type="entry name" value="Inner_membrane_assoc"/>
</dbReference>
<dbReference type="PANTHER" id="PTHR38598:SF1">
    <property type="entry name" value="INNER MEMBRANE PROTEIN YJCH"/>
    <property type="match status" value="1"/>
</dbReference>
<reference evidence="3" key="1">
    <citation type="submission" date="2024-05" db="EMBL/GenBank/DDBJ databases">
        <authorList>
            <person name="Luo Y.-C."/>
            <person name="Nicholds J."/>
            <person name="Mortimer T."/>
            <person name="Maboni G."/>
        </authorList>
    </citation>
    <scope>NUCLEOTIDE SEQUENCE</scope>
    <source>
        <strain evidence="5">141555</strain>
        <strain evidence="4">151108</strain>
        <strain evidence="3">151836</strain>
        <strain evidence="2">153920</strain>
    </source>
</reference>